<dbReference type="EMBL" id="KZ349282">
    <property type="protein sequence ID" value="PIO65126.1"/>
    <property type="molecule type" value="Genomic_DNA"/>
</dbReference>
<dbReference type="GO" id="GO:0030198">
    <property type="term" value="P:extracellular matrix organization"/>
    <property type="evidence" value="ECO:0007669"/>
    <property type="project" value="TreeGrafter"/>
</dbReference>
<feature type="domain" description="Collagen type XV/XVIII trimerization" evidence="5">
    <location>
        <begin position="315"/>
        <end position="347"/>
    </location>
</feature>
<feature type="compositionally biased region" description="Basic and acidic residues" evidence="3">
    <location>
        <begin position="74"/>
        <end position="89"/>
    </location>
</feature>
<feature type="compositionally biased region" description="Pro residues" evidence="3">
    <location>
        <begin position="182"/>
        <end position="196"/>
    </location>
</feature>
<protein>
    <submittedName>
        <fullName evidence="6">Collagenase NC10 and Endostatin</fullName>
    </submittedName>
</protein>
<dbReference type="GO" id="GO:0005615">
    <property type="term" value="C:extracellular space"/>
    <property type="evidence" value="ECO:0007669"/>
    <property type="project" value="TreeGrafter"/>
</dbReference>
<evidence type="ECO:0000259" key="4">
    <source>
        <dbReference type="Pfam" id="PF06482"/>
    </source>
</evidence>
<keyword evidence="1" id="KW-0677">Repeat</keyword>
<dbReference type="PANTHER" id="PTHR24023">
    <property type="entry name" value="COLLAGEN ALPHA"/>
    <property type="match status" value="1"/>
</dbReference>
<dbReference type="Gene3D" id="3.40.1620.70">
    <property type="match status" value="1"/>
</dbReference>
<dbReference type="Gene3D" id="3.10.100.10">
    <property type="entry name" value="Mannose-Binding Protein A, subunit A"/>
    <property type="match status" value="1"/>
</dbReference>
<dbReference type="Pfam" id="PF20010">
    <property type="entry name" value="Collagen_trimer"/>
    <property type="match status" value="1"/>
</dbReference>
<evidence type="ECO:0000256" key="1">
    <source>
        <dbReference type="ARBA" id="ARBA00022737"/>
    </source>
</evidence>
<keyword evidence="2" id="KW-0176">Collagen</keyword>
<dbReference type="OrthoDB" id="5983381at2759"/>
<evidence type="ECO:0000259" key="5">
    <source>
        <dbReference type="Pfam" id="PF20010"/>
    </source>
</evidence>
<dbReference type="Pfam" id="PF06482">
    <property type="entry name" value="Endostatin"/>
    <property type="match status" value="1"/>
</dbReference>
<dbReference type="AlphaFoldDB" id="A0A2G9U4B8"/>
<dbReference type="InterPro" id="IPR045463">
    <property type="entry name" value="XV/XVIII_trimerization_dom"/>
</dbReference>
<sequence>MESREVPIIFQELPSIEPIEVISIEGAIQELKIIDDPSEAAKQCDELWWRKRKILKARHQGKNDDEGSGLPLDQFKDQADKAKSREKEFPPAPTPPPPLPMDLGRKPIHEPDRAALKGERGEPGPPGVCLQQCRDGMPGPPGPIGPQGPQGVEGPPGPPGPPGEPGFVQQESPYGGPVQTLPGPPGVAGPPGPPGPQGIQGPRGETGYPGRDGRDFQGLSDRDIELIVRHPLLKGEKGECAQSTTTVFQPVADDVRTLYERERAKTKGEKGDRGDRGMPGPPGPPGAPGSAQQVSHVGDASIVRVYPSTHELFSSRVLIGTLAFATATQQLYIKVNNGWKEVMLGSFHPILEQRQSVETARPDTRTAPPPPPPSVRRELPGPAPPPPPPPPFPMDQQLPPPVPAYPQDTPVPPPRFQPRPPPDYLSVMHRDRTIHLIALNEPFDGNMHGMRGADLQCYRQSRMAGFTTTFRAMLSSDVQDMLRIVHAADWDTPVVNIRGLTNASGTVRQAAAYVLVITVTDGGRIINMSKFHGDRILKKRRLGTVIW</sequence>
<feature type="region of interest" description="Disordered" evidence="3">
    <location>
        <begin position="57"/>
        <end position="219"/>
    </location>
</feature>
<organism evidence="6 7">
    <name type="scientific">Teladorsagia circumcincta</name>
    <name type="common">Brown stomach worm</name>
    <name type="synonym">Ostertagia circumcincta</name>
    <dbReference type="NCBI Taxonomy" id="45464"/>
    <lineage>
        <taxon>Eukaryota</taxon>
        <taxon>Metazoa</taxon>
        <taxon>Ecdysozoa</taxon>
        <taxon>Nematoda</taxon>
        <taxon>Chromadorea</taxon>
        <taxon>Rhabditida</taxon>
        <taxon>Rhabditina</taxon>
        <taxon>Rhabditomorpha</taxon>
        <taxon>Strongyloidea</taxon>
        <taxon>Trichostrongylidae</taxon>
        <taxon>Teladorsagia</taxon>
    </lineage>
</organism>
<gene>
    <name evidence="6" type="ORF">TELCIR_13218</name>
</gene>
<evidence type="ECO:0000313" key="7">
    <source>
        <dbReference type="Proteomes" id="UP000230423"/>
    </source>
</evidence>
<dbReference type="InterPro" id="IPR050149">
    <property type="entry name" value="Collagen_superfamily"/>
</dbReference>
<dbReference type="InterPro" id="IPR016186">
    <property type="entry name" value="C-type_lectin-like/link_sf"/>
</dbReference>
<feature type="compositionally biased region" description="Pro residues" evidence="3">
    <location>
        <begin position="90"/>
        <end position="100"/>
    </location>
</feature>
<feature type="region of interest" description="Disordered" evidence="3">
    <location>
        <begin position="357"/>
        <end position="422"/>
    </location>
</feature>
<keyword evidence="7" id="KW-1185">Reference proteome</keyword>
<reference evidence="6 7" key="1">
    <citation type="submission" date="2015-09" db="EMBL/GenBank/DDBJ databases">
        <title>Draft genome of the parasitic nematode Teladorsagia circumcincta isolate WARC Sus (inbred).</title>
        <authorList>
            <person name="Mitreva M."/>
        </authorList>
    </citation>
    <scope>NUCLEOTIDE SEQUENCE [LARGE SCALE GENOMIC DNA]</scope>
    <source>
        <strain evidence="6 7">S</strain>
    </source>
</reference>
<dbReference type="InterPro" id="IPR016187">
    <property type="entry name" value="CTDL_fold"/>
</dbReference>
<accession>A0A2G9U4B8</accession>
<dbReference type="Proteomes" id="UP000230423">
    <property type="component" value="Unassembled WGS sequence"/>
</dbReference>
<dbReference type="GO" id="GO:0031012">
    <property type="term" value="C:extracellular matrix"/>
    <property type="evidence" value="ECO:0007669"/>
    <property type="project" value="TreeGrafter"/>
</dbReference>
<dbReference type="InterPro" id="IPR010515">
    <property type="entry name" value="Collagenase_NC10/endostatin"/>
</dbReference>
<evidence type="ECO:0000313" key="6">
    <source>
        <dbReference type="EMBL" id="PIO65126.1"/>
    </source>
</evidence>
<evidence type="ECO:0000256" key="2">
    <source>
        <dbReference type="ARBA" id="ARBA00023119"/>
    </source>
</evidence>
<feature type="compositionally biased region" description="Pro residues" evidence="3">
    <location>
        <begin position="381"/>
        <end position="422"/>
    </location>
</feature>
<dbReference type="GO" id="GO:0005581">
    <property type="term" value="C:collagen trimer"/>
    <property type="evidence" value="ECO:0007669"/>
    <property type="project" value="UniProtKB-KW"/>
</dbReference>
<dbReference type="SUPFAM" id="SSF56436">
    <property type="entry name" value="C-type lectin-like"/>
    <property type="match status" value="1"/>
</dbReference>
<feature type="compositionally biased region" description="Basic and acidic residues" evidence="3">
    <location>
        <begin position="103"/>
        <end position="122"/>
    </location>
</feature>
<feature type="compositionally biased region" description="Basic and acidic residues" evidence="3">
    <location>
        <begin position="262"/>
        <end position="276"/>
    </location>
</feature>
<dbReference type="Gene3D" id="1.20.5.320">
    <property type="entry name" value="6-Phosphogluconate Dehydrogenase, domain 3"/>
    <property type="match status" value="1"/>
</dbReference>
<dbReference type="PANTHER" id="PTHR24023:SF1034">
    <property type="entry name" value="COLLAGEN ALPHA-1(XVIII) CHAIN"/>
    <property type="match status" value="1"/>
</dbReference>
<evidence type="ECO:0000256" key="3">
    <source>
        <dbReference type="SAM" id="MobiDB-lite"/>
    </source>
</evidence>
<feature type="domain" description="Collagenase NC10/endostatin" evidence="4">
    <location>
        <begin position="434"/>
        <end position="499"/>
    </location>
</feature>
<dbReference type="Pfam" id="PF01391">
    <property type="entry name" value="Collagen"/>
    <property type="match status" value="1"/>
</dbReference>
<proteinExistence type="predicted"/>
<dbReference type="InterPro" id="IPR008160">
    <property type="entry name" value="Collagen"/>
</dbReference>
<name>A0A2G9U4B8_TELCI</name>
<feature type="compositionally biased region" description="Pro residues" evidence="3">
    <location>
        <begin position="155"/>
        <end position="164"/>
    </location>
</feature>
<dbReference type="GO" id="GO:0030020">
    <property type="term" value="F:extracellular matrix structural constituent conferring tensile strength"/>
    <property type="evidence" value="ECO:0007669"/>
    <property type="project" value="TreeGrafter"/>
</dbReference>
<feature type="region of interest" description="Disordered" evidence="3">
    <location>
        <begin position="262"/>
        <end position="295"/>
    </location>
</feature>